<feature type="region of interest" description="Disordered" evidence="9">
    <location>
        <begin position="87"/>
        <end position="117"/>
    </location>
</feature>
<dbReference type="PANTHER" id="PTHR12896">
    <property type="entry name" value="PAX6 NEIGHBOR PROTEIN PAXNEB"/>
    <property type="match status" value="1"/>
</dbReference>
<dbReference type="GO" id="GO:0002098">
    <property type="term" value="P:tRNA wobble uridine modification"/>
    <property type="evidence" value="ECO:0007669"/>
    <property type="project" value="InterPro"/>
</dbReference>
<evidence type="ECO:0000256" key="5">
    <source>
        <dbReference type="ARBA" id="ARBA00020265"/>
    </source>
</evidence>
<keyword evidence="8" id="KW-0539">Nucleus</keyword>
<comment type="similarity">
    <text evidence="4">Belongs to the ELP4 family.</text>
</comment>
<evidence type="ECO:0000256" key="7">
    <source>
        <dbReference type="ARBA" id="ARBA00022694"/>
    </source>
</evidence>
<dbReference type="Gene3D" id="3.40.50.300">
    <property type="entry name" value="P-loop containing nucleotide triphosphate hydrolases"/>
    <property type="match status" value="1"/>
</dbReference>
<evidence type="ECO:0000313" key="11">
    <source>
        <dbReference type="Proteomes" id="UP001054857"/>
    </source>
</evidence>
<evidence type="ECO:0000256" key="1">
    <source>
        <dbReference type="ARBA" id="ARBA00004123"/>
    </source>
</evidence>
<gene>
    <name evidence="10" type="ORF">Agub_g1410</name>
</gene>
<dbReference type="AlphaFoldDB" id="A0AAD3DHJ3"/>
<dbReference type="Proteomes" id="UP001054857">
    <property type="component" value="Unassembled WGS sequence"/>
</dbReference>
<comment type="pathway">
    <text evidence="3">tRNA modification; 5-methoxycarbonylmethyl-2-thiouridine-tRNA biosynthesis.</text>
</comment>
<evidence type="ECO:0000256" key="4">
    <source>
        <dbReference type="ARBA" id="ARBA00007573"/>
    </source>
</evidence>
<proteinExistence type="inferred from homology"/>
<dbReference type="EMBL" id="BMAR01000001">
    <property type="protein sequence ID" value="GFR40793.1"/>
    <property type="molecule type" value="Genomic_DNA"/>
</dbReference>
<feature type="non-terminal residue" evidence="10">
    <location>
        <position position="1"/>
    </location>
</feature>
<reference evidence="10 11" key="1">
    <citation type="journal article" date="2021" name="Sci. Rep.">
        <title>Genome sequencing of the multicellular alga Astrephomene provides insights into convergent evolution of germ-soma differentiation.</title>
        <authorList>
            <person name="Yamashita S."/>
            <person name="Yamamoto K."/>
            <person name="Matsuzaki R."/>
            <person name="Suzuki S."/>
            <person name="Yamaguchi H."/>
            <person name="Hirooka S."/>
            <person name="Minakuchi Y."/>
            <person name="Miyagishima S."/>
            <person name="Kawachi M."/>
            <person name="Toyoda A."/>
            <person name="Nozaki H."/>
        </authorList>
    </citation>
    <scope>NUCLEOTIDE SEQUENCE [LARGE SCALE GENOMIC DNA]</scope>
    <source>
        <strain evidence="10 11">NIES-4017</strain>
    </source>
</reference>
<name>A0AAD3DHJ3_9CHLO</name>
<organism evidence="10 11">
    <name type="scientific">Astrephomene gubernaculifera</name>
    <dbReference type="NCBI Taxonomy" id="47775"/>
    <lineage>
        <taxon>Eukaryota</taxon>
        <taxon>Viridiplantae</taxon>
        <taxon>Chlorophyta</taxon>
        <taxon>core chlorophytes</taxon>
        <taxon>Chlorophyceae</taxon>
        <taxon>CS clade</taxon>
        <taxon>Chlamydomonadales</taxon>
        <taxon>Astrephomenaceae</taxon>
        <taxon>Astrephomene</taxon>
    </lineage>
</organism>
<evidence type="ECO:0000256" key="3">
    <source>
        <dbReference type="ARBA" id="ARBA00005043"/>
    </source>
</evidence>
<dbReference type="InterPro" id="IPR027417">
    <property type="entry name" value="P-loop_NTPase"/>
</dbReference>
<accession>A0AAD3DHJ3</accession>
<evidence type="ECO:0000313" key="10">
    <source>
        <dbReference type="EMBL" id="GFR40793.1"/>
    </source>
</evidence>
<keyword evidence="7" id="KW-0819">tRNA processing</keyword>
<evidence type="ECO:0000256" key="9">
    <source>
        <dbReference type="SAM" id="MobiDB-lite"/>
    </source>
</evidence>
<evidence type="ECO:0000256" key="2">
    <source>
        <dbReference type="ARBA" id="ARBA00004496"/>
    </source>
</evidence>
<evidence type="ECO:0000256" key="8">
    <source>
        <dbReference type="ARBA" id="ARBA00023242"/>
    </source>
</evidence>
<keyword evidence="11" id="KW-1185">Reference proteome</keyword>
<sequence>MSSFRRAGTADTGTRPGLHGQTLVSMGLVDLDRLLSGGLPLGSVLLVLEDASSGQHLNIIRYFISEGLACRQRVMWLTTSPPAGGAAAFLPADAAPSSQSKAGGQGQSDQPQQQQPELRIAWQYKKYIREDEEEAGGGLYGS</sequence>
<keyword evidence="6" id="KW-0963">Cytoplasm</keyword>
<dbReference type="GO" id="GO:0005737">
    <property type="term" value="C:cytoplasm"/>
    <property type="evidence" value="ECO:0007669"/>
    <property type="project" value="UniProtKB-SubCell"/>
</dbReference>
<dbReference type="GO" id="GO:0033588">
    <property type="term" value="C:elongator holoenzyme complex"/>
    <property type="evidence" value="ECO:0007669"/>
    <property type="project" value="InterPro"/>
</dbReference>
<dbReference type="InterPro" id="IPR008728">
    <property type="entry name" value="Elongator_complex_protein_4"/>
</dbReference>
<comment type="caution">
    <text evidence="10">The sequence shown here is derived from an EMBL/GenBank/DDBJ whole genome shotgun (WGS) entry which is preliminary data.</text>
</comment>
<feature type="compositionally biased region" description="Low complexity" evidence="9">
    <location>
        <begin position="87"/>
        <end position="115"/>
    </location>
</feature>
<dbReference type="PANTHER" id="PTHR12896:SF1">
    <property type="entry name" value="ELONGATOR COMPLEX PROTEIN 4"/>
    <property type="match status" value="1"/>
</dbReference>
<comment type="subcellular location">
    <subcellularLocation>
        <location evidence="2">Cytoplasm</location>
    </subcellularLocation>
    <subcellularLocation>
        <location evidence="1">Nucleus</location>
    </subcellularLocation>
</comment>
<dbReference type="Pfam" id="PF05625">
    <property type="entry name" value="PAXNEB"/>
    <property type="match status" value="1"/>
</dbReference>
<dbReference type="GO" id="GO:0008023">
    <property type="term" value="C:transcription elongation factor complex"/>
    <property type="evidence" value="ECO:0007669"/>
    <property type="project" value="TreeGrafter"/>
</dbReference>
<evidence type="ECO:0000256" key="6">
    <source>
        <dbReference type="ARBA" id="ARBA00022490"/>
    </source>
</evidence>
<protein>
    <recommendedName>
        <fullName evidence="5">Elongator complex protein 4</fullName>
    </recommendedName>
</protein>